<dbReference type="Proteomes" id="UP000692954">
    <property type="component" value="Unassembled WGS sequence"/>
</dbReference>
<evidence type="ECO:0000313" key="2">
    <source>
        <dbReference type="EMBL" id="CAD8062750.1"/>
    </source>
</evidence>
<name>A0A8S1L3U6_9CILI</name>
<feature type="region of interest" description="Disordered" evidence="1">
    <location>
        <begin position="230"/>
        <end position="271"/>
    </location>
</feature>
<protein>
    <submittedName>
        <fullName evidence="2">Uncharacterized protein</fullName>
    </submittedName>
</protein>
<gene>
    <name evidence="2" type="ORF">PSON_ATCC_30995.1.T0170031</name>
</gene>
<sequence length="271" mass="31247">MKYRESISEPPLDKLEQIRQKFSKQLTKVKAKGFVTCSIGKSIQNDDAGSRISLGKSSFLEKLQSINSFEDDERTLLKSIQFDVQLAIKRYQKRIEQITQQQVERSSLRSCQQEIVQYLTTPQQDNKYIQLDSQILTKRSASKSTIQITQTDTNHKELKQCNKNILGNKKSNKTFKIISDKQNKFKQTKKQSNQSLTEISLLNKKQSLNKDGALSQKSVSTRQPSVKEIAINLEQRRSTGMSQRNKPRQSRNSINSFENKQQVKTKKPLVF</sequence>
<accession>A0A8S1L3U6</accession>
<organism evidence="2 3">
    <name type="scientific">Paramecium sonneborni</name>
    <dbReference type="NCBI Taxonomy" id="65129"/>
    <lineage>
        <taxon>Eukaryota</taxon>
        <taxon>Sar</taxon>
        <taxon>Alveolata</taxon>
        <taxon>Ciliophora</taxon>
        <taxon>Intramacronucleata</taxon>
        <taxon>Oligohymenophorea</taxon>
        <taxon>Peniculida</taxon>
        <taxon>Parameciidae</taxon>
        <taxon>Paramecium</taxon>
    </lineage>
</organism>
<dbReference type="AlphaFoldDB" id="A0A8S1L3U6"/>
<dbReference type="OrthoDB" id="305398at2759"/>
<dbReference type="EMBL" id="CAJJDN010000017">
    <property type="protein sequence ID" value="CAD8062750.1"/>
    <property type="molecule type" value="Genomic_DNA"/>
</dbReference>
<comment type="caution">
    <text evidence="2">The sequence shown here is derived from an EMBL/GenBank/DDBJ whole genome shotgun (WGS) entry which is preliminary data.</text>
</comment>
<evidence type="ECO:0000256" key="1">
    <source>
        <dbReference type="SAM" id="MobiDB-lite"/>
    </source>
</evidence>
<feature type="compositionally biased region" description="Polar residues" evidence="1">
    <location>
        <begin position="238"/>
        <end position="262"/>
    </location>
</feature>
<evidence type="ECO:0000313" key="3">
    <source>
        <dbReference type="Proteomes" id="UP000692954"/>
    </source>
</evidence>
<keyword evidence="3" id="KW-1185">Reference proteome</keyword>
<reference evidence="2" key="1">
    <citation type="submission" date="2021-01" db="EMBL/GenBank/DDBJ databases">
        <authorList>
            <consortium name="Genoscope - CEA"/>
            <person name="William W."/>
        </authorList>
    </citation>
    <scope>NUCLEOTIDE SEQUENCE</scope>
</reference>
<proteinExistence type="predicted"/>